<evidence type="ECO:0000313" key="1">
    <source>
        <dbReference type="EMBL" id="WKN34945.1"/>
    </source>
</evidence>
<dbReference type="InterPro" id="IPR038081">
    <property type="entry name" value="CalX-like_sf"/>
</dbReference>
<evidence type="ECO:0008006" key="2">
    <source>
        <dbReference type="Google" id="ProtNLM"/>
    </source>
</evidence>
<gene>
    <name evidence="1" type="ORF">K4G66_21450</name>
</gene>
<dbReference type="EMBL" id="CP120682">
    <property type="protein sequence ID" value="WKN34945.1"/>
    <property type="molecule type" value="Genomic_DNA"/>
</dbReference>
<reference evidence="1" key="1">
    <citation type="journal article" date="2023" name="Comput. Struct. Biotechnol. J.">
        <title>Discovery of a novel marine Bacteroidetes with a rich repertoire of carbohydrate-active enzymes.</title>
        <authorList>
            <person name="Chen B."/>
            <person name="Liu G."/>
            <person name="Chen Q."/>
            <person name="Wang H."/>
            <person name="Liu L."/>
            <person name="Tang K."/>
        </authorList>
    </citation>
    <scope>NUCLEOTIDE SEQUENCE</scope>
    <source>
        <strain evidence="1">TK19036</strain>
    </source>
</reference>
<proteinExistence type="predicted"/>
<sequence>MKRILNLLLIPIIFSACQEDPPPNTLRFKASEATLTSGTSEIIIELLLERPADENTPITLEMQAQGFTPGNQFTVDPESVEVNGTIFLAFAKGERTAVFNVQKLGNPPLEGNEKVVFQIASAPSPLVVGQPSTLEINFE</sequence>
<dbReference type="PROSITE" id="PS51257">
    <property type="entry name" value="PROKAR_LIPOPROTEIN"/>
    <property type="match status" value="1"/>
</dbReference>
<dbReference type="AlphaFoldDB" id="A0AA49JFE4"/>
<protein>
    <recommendedName>
        <fullName evidence="2">Lipoprotein</fullName>
    </recommendedName>
</protein>
<dbReference type="Gene3D" id="2.60.40.2030">
    <property type="match status" value="1"/>
</dbReference>
<accession>A0AA49JFE4</accession>
<organism evidence="1">
    <name type="scientific">Roseihalotalea indica</name>
    <dbReference type="NCBI Taxonomy" id="2867963"/>
    <lineage>
        <taxon>Bacteria</taxon>
        <taxon>Pseudomonadati</taxon>
        <taxon>Bacteroidota</taxon>
        <taxon>Cytophagia</taxon>
        <taxon>Cytophagales</taxon>
        <taxon>Catalimonadaceae</taxon>
        <taxon>Roseihalotalea</taxon>
    </lineage>
</organism>
<reference evidence="1" key="2">
    <citation type="journal article" date="2024" name="Antonie Van Leeuwenhoek">
        <title>Roseihalotalea indica gen. nov., sp. nov., a halophilic Bacteroidetes from mesopelagic Southwest Indian Ocean with higher carbohydrate metabolic potential.</title>
        <authorList>
            <person name="Chen B."/>
            <person name="Zhang M."/>
            <person name="Lin D."/>
            <person name="Ye J."/>
            <person name="Tang K."/>
        </authorList>
    </citation>
    <scope>NUCLEOTIDE SEQUENCE</scope>
    <source>
        <strain evidence="1">TK19036</strain>
    </source>
</reference>
<dbReference type="SUPFAM" id="SSF141072">
    <property type="entry name" value="CalX-like"/>
    <property type="match status" value="1"/>
</dbReference>
<name>A0AA49JFE4_9BACT</name>